<sequence>MELHLLKHPSLSETKIGFPESGSNMVEKVSYDEENRRVYFNKEQYFEGVSKAVWEYQIGGYQVMAKYLKDRKGRELSLDEIEHYRRMAKAIERTIEVQRQVDGVMG</sequence>
<evidence type="ECO:0000256" key="1">
    <source>
        <dbReference type="SAM" id="MobiDB-lite"/>
    </source>
</evidence>
<dbReference type="AlphaFoldDB" id="A0A7H1D0I0"/>
<proteinExistence type="predicted"/>
<feature type="region of interest" description="Disordered" evidence="1">
    <location>
        <begin position="1"/>
        <end position="21"/>
    </location>
</feature>
<dbReference type="EMBL" id="AY714843">
    <property type="protein sequence ID" value="QNS30087.1"/>
    <property type="molecule type" value="Genomic_DNA"/>
</dbReference>
<evidence type="ECO:0000313" key="3">
    <source>
        <dbReference type="EMBL" id="QNS30087.1"/>
    </source>
</evidence>
<organism evidence="3">
    <name type="scientific">Uncultured archaeon GZfos26G2</name>
    <dbReference type="NCBI Taxonomy" id="3386331"/>
    <lineage>
        <taxon>Archaea</taxon>
        <taxon>Methanobacteriati</taxon>
        <taxon>Methanobacteriota</taxon>
        <taxon>Stenosarchaea group</taxon>
        <taxon>Methanomicrobia</taxon>
        <taxon>Candidatus Methanophagales</taxon>
        <taxon>Candidatus Methanophagaceae</taxon>
        <taxon>Candidatus Methanophaga</taxon>
    </lineage>
</organism>
<name>A0A7H1D0I0_UNCAG</name>
<gene>
    <name evidence="3" type="ORF">GZ26G2_89</name>
</gene>
<dbReference type="InterPro" id="IPR041635">
    <property type="entry name" value="Type_ISP_LLaBIII_C"/>
</dbReference>
<feature type="domain" description="Type ISP restriction-modification enzyme LLaBIII C-terminal specificity" evidence="2">
    <location>
        <begin position="1"/>
        <end position="97"/>
    </location>
</feature>
<protein>
    <recommendedName>
        <fullName evidence="2">Type ISP restriction-modification enzyme LLaBIII C-terminal specificity domain-containing protein</fullName>
    </recommendedName>
</protein>
<evidence type="ECO:0000259" key="2">
    <source>
        <dbReference type="Pfam" id="PF18135"/>
    </source>
</evidence>
<dbReference type="Pfam" id="PF18135">
    <property type="entry name" value="Type_ISP_C"/>
    <property type="match status" value="1"/>
</dbReference>
<reference evidence="3" key="1">
    <citation type="journal article" date="2004" name="Science">
        <title>Reverse methanogenesis: testing the hypothesis with environmental genomics.</title>
        <authorList>
            <person name="Hallam S.J."/>
            <person name="Putnam N."/>
            <person name="Preston C.M."/>
            <person name="Detter J.C."/>
            <person name="Rokhsar D."/>
            <person name="Richardson P.M."/>
            <person name="DeLong E.F."/>
        </authorList>
    </citation>
    <scope>NUCLEOTIDE SEQUENCE</scope>
</reference>
<accession>A0A7H1D0I0</accession>